<feature type="transmembrane region" description="Helical" evidence="1">
    <location>
        <begin position="6"/>
        <end position="25"/>
    </location>
</feature>
<sequence length="88" mass="10556">MDNFVLMEGIFGFCLCSVLAYVEYIRETLWLIWVRMSLIEEVENGFSIIFLFNGQCCVDGRDFGFYLCFVLAYAEYFREKLWLILMRM</sequence>
<keyword evidence="1" id="KW-1133">Transmembrane helix</keyword>
<evidence type="ECO:0000256" key="1">
    <source>
        <dbReference type="SAM" id="Phobius"/>
    </source>
</evidence>
<reference evidence="2" key="1">
    <citation type="submission" date="2015-12" db="EMBL/GenBank/DDBJ databases">
        <title>Gene expression during late stages of embryo sac development: a critical building block for successful pollen-pistil interactions.</title>
        <authorList>
            <person name="Liu Y."/>
            <person name="Joly V."/>
            <person name="Sabar M."/>
            <person name="Matton D.P."/>
        </authorList>
    </citation>
    <scope>NUCLEOTIDE SEQUENCE</scope>
</reference>
<dbReference type="AlphaFoldDB" id="A0A0V0H5W1"/>
<proteinExistence type="predicted"/>
<protein>
    <submittedName>
        <fullName evidence="2">Putative ovule protein</fullName>
    </submittedName>
</protein>
<organism evidence="2">
    <name type="scientific">Solanum chacoense</name>
    <name type="common">Chaco potato</name>
    <dbReference type="NCBI Taxonomy" id="4108"/>
    <lineage>
        <taxon>Eukaryota</taxon>
        <taxon>Viridiplantae</taxon>
        <taxon>Streptophyta</taxon>
        <taxon>Embryophyta</taxon>
        <taxon>Tracheophyta</taxon>
        <taxon>Spermatophyta</taxon>
        <taxon>Magnoliopsida</taxon>
        <taxon>eudicotyledons</taxon>
        <taxon>Gunneridae</taxon>
        <taxon>Pentapetalae</taxon>
        <taxon>asterids</taxon>
        <taxon>lamiids</taxon>
        <taxon>Solanales</taxon>
        <taxon>Solanaceae</taxon>
        <taxon>Solanoideae</taxon>
        <taxon>Solaneae</taxon>
        <taxon>Solanum</taxon>
    </lineage>
</organism>
<evidence type="ECO:0000313" key="2">
    <source>
        <dbReference type="EMBL" id="JAP15415.1"/>
    </source>
</evidence>
<dbReference type="EMBL" id="GEDG01025197">
    <property type="protein sequence ID" value="JAP15415.1"/>
    <property type="molecule type" value="Transcribed_RNA"/>
</dbReference>
<name>A0A0V0H5W1_SOLCH</name>
<keyword evidence="1" id="KW-0472">Membrane</keyword>
<keyword evidence="1" id="KW-0812">Transmembrane</keyword>
<accession>A0A0V0H5W1</accession>